<name>D8GND1_CLOLD</name>
<dbReference type="PATRIC" id="fig|748727.19.peg.1824"/>
<dbReference type="EC" id="3.5.1.111" evidence="4"/>
<dbReference type="EMBL" id="LITS01000025">
    <property type="protein sequence ID" value="OAA84344.1"/>
    <property type="molecule type" value="Genomic_DNA"/>
</dbReference>
<dbReference type="InterPro" id="IPR003010">
    <property type="entry name" value="C-N_Hydrolase"/>
</dbReference>
<dbReference type="Proteomes" id="UP000001656">
    <property type="component" value="Chromosome"/>
</dbReference>
<dbReference type="EMBL" id="CP001666">
    <property type="protein sequence ID" value="ADK15794.1"/>
    <property type="molecule type" value="Genomic_DNA"/>
</dbReference>
<dbReference type="HOGENOM" id="CLU_2141540_0_0_9"/>
<dbReference type="SUPFAM" id="SSF56317">
    <property type="entry name" value="Carbon-nitrogen hydrolase"/>
    <property type="match status" value="1"/>
</dbReference>
<accession>D8GND1</accession>
<evidence type="ECO:0000259" key="2">
    <source>
        <dbReference type="PROSITE" id="PS50263"/>
    </source>
</evidence>
<dbReference type="Pfam" id="PF00795">
    <property type="entry name" value="CN_hydrolase"/>
    <property type="match status" value="1"/>
</dbReference>
<dbReference type="InterPro" id="IPR050345">
    <property type="entry name" value="Aliph_Amidase/BUP"/>
</dbReference>
<dbReference type="STRING" id="748727.CLJU_c27370"/>
<evidence type="ECO:0000313" key="6">
    <source>
        <dbReference type="Proteomes" id="UP000077020"/>
    </source>
</evidence>
<sequence length="112" mass="12515">MSKTVNVGLVQMNSKLGDVEEREGSDYKVFNTKLGKIGIIICYNAGFPEVCRTLALEGADMVFIPAAWRIQDEYMWDLNLAQRALGNVLFTIGVNRVGIEENLHLSAFKLHP</sequence>
<gene>
    <name evidence="3" type="ordered locus">CLJU_c27370</name>
    <name evidence="4" type="ORF">WX45_01203</name>
</gene>
<keyword evidence="1 4" id="KW-0378">Hydrolase</keyword>
<dbReference type="GO" id="GO:0106008">
    <property type="term" value="F:2-oxoglutaramate amidase activity"/>
    <property type="evidence" value="ECO:0007669"/>
    <property type="project" value="UniProtKB-EC"/>
</dbReference>
<dbReference type="AlphaFoldDB" id="D8GND1"/>
<reference evidence="3" key="1">
    <citation type="submission" date="2009-07" db="EMBL/GenBank/DDBJ databases">
        <authorList>
            <person name="Koepke M."/>
            <person name="Hujer S."/>
            <person name="Held C."/>
            <person name="Wiezer A."/>
            <person name="Liesegang H."/>
            <person name="Ehrenreich A."/>
            <person name="Gottschalk G."/>
            <person name="Duerre P."/>
        </authorList>
    </citation>
    <scope>NUCLEOTIDE SEQUENCE</scope>
    <source>
        <strain evidence="3">DSM 13528</strain>
    </source>
</reference>
<organism evidence="3 5">
    <name type="scientific">Clostridium ljungdahlii (strain ATCC 55383 / DSM 13528 / PETC)</name>
    <dbReference type="NCBI Taxonomy" id="748727"/>
    <lineage>
        <taxon>Bacteria</taxon>
        <taxon>Bacillati</taxon>
        <taxon>Bacillota</taxon>
        <taxon>Clostridia</taxon>
        <taxon>Eubacteriales</taxon>
        <taxon>Clostridiaceae</taxon>
        <taxon>Clostridium</taxon>
    </lineage>
</organism>
<dbReference type="Proteomes" id="UP000077020">
    <property type="component" value="Unassembled WGS sequence"/>
</dbReference>
<dbReference type="PANTHER" id="PTHR43674:SF16">
    <property type="entry name" value="CARBON-NITROGEN FAMILY, PUTATIVE (AFU_ORTHOLOGUE AFUA_5G02350)-RELATED"/>
    <property type="match status" value="1"/>
</dbReference>
<dbReference type="PROSITE" id="PS50263">
    <property type="entry name" value="CN_HYDROLASE"/>
    <property type="match status" value="1"/>
</dbReference>
<evidence type="ECO:0000256" key="1">
    <source>
        <dbReference type="ARBA" id="ARBA00022801"/>
    </source>
</evidence>
<reference evidence="3 5" key="2">
    <citation type="journal article" date="2010" name="Proc. Natl. Acad. Sci. U.S.A.">
        <title>Clostridium ljungdahlii represents a microbial production platform based on syngas.</title>
        <authorList>
            <person name="Kopke M."/>
            <person name="Held C."/>
            <person name="Hujer S."/>
            <person name="Liesegang H."/>
            <person name="Wiezer A."/>
            <person name="Wollherr A."/>
            <person name="Ehrenreich A."/>
            <person name="Liebl W."/>
            <person name="Gottschalk G."/>
            <person name="Durre P."/>
        </authorList>
    </citation>
    <scope>NUCLEOTIDE SEQUENCE [LARGE SCALE GENOMIC DNA]</scope>
    <source>
        <strain evidence="5">ATCC 55383 / DSM 13528 / PETC</strain>
        <strain evidence="3">DSM 13528</strain>
    </source>
</reference>
<evidence type="ECO:0000313" key="5">
    <source>
        <dbReference type="Proteomes" id="UP000001656"/>
    </source>
</evidence>
<dbReference type="InterPro" id="IPR036526">
    <property type="entry name" value="C-N_Hydrolase_sf"/>
</dbReference>
<reference evidence="4 6" key="3">
    <citation type="journal article" date="2016" name="Biotechnol. Bioeng.">
        <title>Traits of selected Clostridium strains for syngas fermentation to ethanol.</title>
        <authorList>
            <person name="Martin M.E."/>
            <person name="Richter H."/>
            <person name="Saha S."/>
            <person name="Angenent L.T."/>
        </authorList>
    </citation>
    <scope>NUCLEOTIDE SEQUENCE [LARGE SCALE GENOMIC DNA]</scope>
    <source>
        <strain evidence="4 6">PETC</strain>
    </source>
</reference>
<dbReference type="eggNOG" id="COG0388">
    <property type="taxonomic scope" value="Bacteria"/>
</dbReference>
<proteinExistence type="predicted"/>
<dbReference type="RefSeq" id="WP_013239384.1">
    <property type="nucleotide sequence ID" value="NC_014328.1"/>
</dbReference>
<feature type="domain" description="CN hydrolase" evidence="2">
    <location>
        <begin position="1"/>
        <end position="112"/>
    </location>
</feature>
<evidence type="ECO:0000313" key="4">
    <source>
        <dbReference type="EMBL" id="OAA84344.1"/>
    </source>
</evidence>
<dbReference type="Gene3D" id="3.60.110.10">
    <property type="entry name" value="Carbon-nitrogen hydrolase"/>
    <property type="match status" value="1"/>
</dbReference>
<dbReference type="PANTHER" id="PTHR43674">
    <property type="entry name" value="NITRILASE C965.09-RELATED"/>
    <property type="match status" value="1"/>
</dbReference>
<keyword evidence="6" id="KW-1185">Reference proteome</keyword>
<evidence type="ECO:0000313" key="3">
    <source>
        <dbReference type="EMBL" id="ADK15794.1"/>
    </source>
</evidence>
<dbReference type="KEGG" id="clj:CLJU_c27370"/>
<protein>
    <submittedName>
        <fullName evidence="4">2-oxoglutaramate amidase</fullName>
        <ecNumber evidence="4">3.5.1.111</ecNumber>
    </submittedName>
</protein>